<dbReference type="Gene3D" id="2.40.100.10">
    <property type="entry name" value="Cyclophilin-like"/>
    <property type="match status" value="1"/>
</dbReference>
<dbReference type="GO" id="GO:0003755">
    <property type="term" value="F:peptidyl-prolyl cis-trans isomerase activity"/>
    <property type="evidence" value="ECO:0007669"/>
    <property type="project" value="UniProtKB-UniRule"/>
</dbReference>
<feature type="domain" description="PPIase cyclophilin-type" evidence="4">
    <location>
        <begin position="14"/>
        <end position="161"/>
    </location>
</feature>
<dbReference type="PROSITE" id="PS50072">
    <property type="entry name" value="CSA_PPIASE_2"/>
    <property type="match status" value="1"/>
</dbReference>
<dbReference type="EC" id="5.2.1.8" evidence="3"/>
<dbReference type="InterPro" id="IPR044666">
    <property type="entry name" value="Cyclophilin_A-like"/>
</dbReference>
<evidence type="ECO:0000256" key="1">
    <source>
        <dbReference type="ARBA" id="ARBA00023110"/>
    </source>
</evidence>
<dbReference type="EMBL" id="JAGQKX010000096">
    <property type="protein sequence ID" value="MCA9390440.1"/>
    <property type="molecule type" value="Genomic_DNA"/>
</dbReference>
<proteinExistence type="inferred from homology"/>
<evidence type="ECO:0000256" key="2">
    <source>
        <dbReference type="ARBA" id="ARBA00023235"/>
    </source>
</evidence>
<evidence type="ECO:0000313" key="5">
    <source>
        <dbReference type="EMBL" id="MCA9390440.1"/>
    </source>
</evidence>
<gene>
    <name evidence="5" type="ORF">KC571_03470</name>
</gene>
<dbReference type="CDD" id="cd00317">
    <property type="entry name" value="cyclophilin"/>
    <property type="match status" value="1"/>
</dbReference>
<dbReference type="PANTHER" id="PTHR45625:SF4">
    <property type="entry name" value="PEPTIDYLPROLYL ISOMERASE DOMAIN AND WD REPEAT-CONTAINING PROTEIN 1"/>
    <property type="match status" value="1"/>
</dbReference>
<dbReference type="PRINTS" id="PR00153">
    <property type="entry name" value="CSAPPISMRASE"/>
</dbReference>
<sequence>MILEEGKDYQAVLHTNKGDIIIDLHEKDTPITVNNFVFLAEQGFYKNVPFHRVIKGFMIQSGDPTGTGTGSPGYRFEDEDFTGEYMRGSVAMANSGPDTNGSQFFIMHEDSNTLPHNYVIFGKVIEGLDVVDAIADVPVKQSRTGELSAPAIEVLISDISIETI</sequence>
<keyword evidence="2 3" id="KW-0413">Isomerase</keyword>
<dbReference type="InterPro" id="IPR029000">
    <property type="entry name" value="Cyclophilin-like_dom_sf"/>
</dbReference>
<comment type="catalytic activity">
    <reaction evidence="3">
        <text>[protein]-peptidylproline (omega=180) = [protein]-peptidylproline (omega=0)</text>
        <dbReference type="Rhea" id="RHEA:16237"/>
        <dbReference type="Rhea" id="RHEA-COMP:10747"/>
        <dbReference type="Rhea" id="RHEA-COMP:10748"/>
        <dbReference type="ChEBI" id="CHEBI:83833"/>
        <dbReference type="ChEBI" id="CHEBI:83834"/>
        <dbReference type="EC" id="5.2.1.8"/>
    </reaction>
</comment>
<dbReference type="Proteomes" id="UP000701698">
    <property type="component" value="Unassembled WGS sequence"/>
</dbReference>
<accession>A0A955LH11</accession>
<reference evidence="5" key="2">
    <citation type="journal article" date="2021" name="Microbiome">
        <title>Successional dynamics and alternative stable states in a saline activated sludge microbial community over 9 years.</title>
        <authorList>
            <person name="Wang Y."/>
            <person name="Ye J."/>
            <person name="Ju F."/>
            <person name="Liu L."/>
            <person name="Boyd J.A."/>
            <person name="Deng Y."/>
            <person name="Parks D.H."/>
            <person name="Jiang X."/>
            <person name="Yin X."/>
            <person name="Woodcroft B.J."/>
            <person name="Tyson G.W."/>
            <person name="Hugenholtz P."/>
            <person name="Polz M.F."/>
            <person name="Zhang T."/>
        </authorList>
    </citation>
    <scope>NUCLEOTIDE SEQUENCE</scope>
    <source>
        <strain evidence="5">HKST-UBA01</strain>
    </source>
</reference>
<comment type="function">
    <text evidence="3">PPIases accelerate the folding of proteins. It catalyzes the cis-trans isomerization of proline imidic peptide bonds in oligopeptides.</text>
</comment>
<dbReference type="InterPro" id="IPR002130">
    <property type="entry name" value="Cyclophilin-type_PPIase_dom"/>
</dbReference>
<evidence type="ECO:0000259" key="4">
    <source>
        <dbReference type="PROSITE" id="PS50072"/>
    </source>
</evidence>
<name>A0A955LH11_UNCKA</name>
<reference evidence="5" key="1">
    <citation type="submission" date="2020-04" db="EMBL/GenBank/DDBJ databases">
        <authorList>
            <person name="Zhang T."/>
        </authorList>
    </citation>
    <scope>NUCLEOTIDE SEQUENCE</scope>
    <source>
        <strain evidence="5">HKST-UBA01</strain>
    </source>
</reference>
<dbReference type="PANTHER" id="PTHR45625">
    <property type="entry name" value="PEPTIDYL-PROLYL CIS-TRANS ISOMERASE-RELATED"/>
    <property type="match status" value="1"/>
</dbReference>
<evidence type="ECO:0000256" key="3">
    <source>
        <dbReference type="RuleBase" id="RU363019"/>
    </source>
</evidence>
<dbReference type="AlphaFoldDB" id="A0A955LH11"/>
<keyword evidence="1 3" id="KW-0697">Rotamase</keyword>
<comment type="caution">
    <text evidence="5">The sequence shown here is derived from an EMBL/GenBank/DDBJ whole genome shotgun (WGS) entry which is preliminary data.</text>
</comment>
<dbReference type="Pfam" id="PF00160">
    <property type="entry name" value="Pro_isomerase"/>
    <property type="match status" value="1"/>
</dbReference>
<protein>
    <recommendedName>
        <fullName evidence="3">Peptidyl-prolyl cis-trans isomerase</fullName>
        <shortName evidence="3">PPIase</shortName>
        <ecNumber evidence="3">5.2.1.8</ecNumber>
    </recommendedName>
</protein>
<organism evidence="5 6">
    <name type="scientific">candidate division WWE3 bacterium</name>
    <dbReference type="NCBI Taxonomy" id="2053526"/>
    <lineage>
        <taxon>Bacteria</taxon>
        <taxon>Katanobacteria</taxon>
    </lineage>
</organism>
<comment type="similarity">
    <text evidence="3">Belongs to the cyclophilin-type PPIase family.</text>
</comment>
<dbReference type="SUPFAM" id="SSF50891">
    <property type="entry name" value="Cyclophilin-like"/>
    <property type="match status" value="1"/>
</dbReference>
<evidence type="ECO:0000313" key="6">
    <source>
        <dbReference type="Proteomes" id="UP000701698"/>
    </source>
</evidence>